<proteinExistence type="predicted"/>
<gene>
    <name evidence="1" type="ORF">Vadar_006955</name>
</gene>
<evidence type="ECO:0000313" key="1">
    <source>
        <dbReference type="EMBL" id="KAH7859907.1"/>
    </source>
</evidence>
<reference evidence="1 2" key="1">
    <citation type="journal article" date="2021" name="Hortic Res">
        <title>High-quality reference genome and annotation aids understanding of berry development for evergreen blueberry (Vaccinium darrowii).</title>
        <authorList>
            <person name="Yu J."/>
            <person name="Hulse-Kemp A.M."/>
            <person name="Babiker E."/>
            <person name="Staton M."/>
        </authorList>
    </citation>
    <scope>NUCLEOTIDE SEQUENCE [LARGE SCALE GENOMIC DNA]</scope>
    <source>
        <strain evidence="2">cv. NJ 8807/NJ 8810</strain>
        <tissue evidence="1">Young leaf</tissue>
    </source>
</reference>
<dbReference type="Proteomes" id="UP000828048">
    <property type="component" value="Chromosome 4"/>
</dbReference>
<dbReference type="EMBL" id="CM037154">
    <property type="protein sequence ID" value="KAH7859907.1"/>
    <property type="molecule type" value="Genomic_DNA"/>
</dbReference>
<organism evidence="1 2">
    <name type="scientific">Vaccinium darrowii</name>
    <dbReference type="NCBI Taxonomy" id="229202"/>
    <lineage>
        <taxon>Eukaryota</taxon>
        <taxon>Viridiplantae</taxon>
        <taxon>Streptophyta</taxon>
        <taxon>Embryophyta</taxon>
        <taxon>Tracheophyta</taxon>
        <taxon>Spermatophyta</taxon>
        <taxon>Magnoliopsida</taxon>
        <taxon>eudicotyledons</taxon>
        <taxon>Gunneridae</taxon>
        <taxon>Pentapetalae</taxon>
        <taxon>asterids</taxon>
        <taxon>Ericales</taxon>
        <taxon>Ericaceae</taxon>
        <taxon>Vaccinioideae</taxon>
        <taxon>Vaccinieae</taxon>
        <taxon>Vaccinium</taxon>
    </lineage>
</organism>
<protein>
    <submittedName>
        <fullName evidence="1">Uncharacterized protein</fullName>
    </submittedName>
</protein>
<accession>A0ACB7Z2W9</accession>
<name>A0ACB7Z2W9_9ERIC</name>
<sequence length="175" mass="19828">MAQVSNVHVVNDDGGKKGKGKRKGNFQSNKDSNKKPKGSCWHCGKPRHYKKDCRSLNKKKKPEKAKAQNNFAAVIFEINMLEDAKDWWIDSRATRHVCNDRTLFSTYEPVSDGEVLYMGNYSTTAVKGKRKVDLKFTSGQVVCLFFGTRESIKQNKQETKISHTPPPSYLLRGGE</sequence>
<evidence type="ECO:0000313" key="2">
    <source>
        <dbReference type="Proteomes" id="UP000828048"/>
    </source>
</evidence>
<comment type="caution">
    <text evidence="1">The sequence shown here is derived from an EMBL/GenBank/DDBJ whole genome shotgun (WGS) entry which is preliminary data.</text>
</comment>
<keyword evidence="2" id="KW-1185">Reference proteome</keyword>